<keyword evidence="1" id="KW-1133">Transmembrane helix</keyword>
<dbReference type="EMBL" id="CP130318">
    <property type="protein sequence ID" value="WNQ10894.1"/>
    <property type="molecule type" value="Genomic_DNA"/>
</dbReference>
<evidence type="ECO:0000313" key="3">
    <source>
        <dbReference type="Proteomes" id="UP001305702"/>
    </source>
</evidence>
<feature type="transmembrane region" description="Helical" evidence="1">
    <location>
        <begin position="7"/>
        <end position="27"/>
    </location>
</feature>
<evidence type="ECO:0000313" key="2">
    <source>
        <dbReference type="EMBL" id="WNQ10894.1"/>
    </source>
</evidence>
<keyword evidence="1" id="KW-0812">Transmembrane</keyword>
<name>A0AA96LCY7_9BACL</name>
<organism evidence="2 3">
    <name type="scientific">Paenibacillus aurantius</name>
    <dbReference type="NCBI Taxonomy" id="2918900"/>
    <lineage>
        <taxon>Bacteria</taxon>
        <taxon>Bacillati</taxon>
        <taxon>Bacillota</taxon>
        <taxon>Bacilli</taxon>
        <taxon>Bacillales</taxon>
        <taxon>Paenibacillaceae</taxon>
        <taxon>Paenibacillus</taxon>
    </lineage>
</organism>
<gene>
    <name evidence="2" type="ORF">MJA45_25290</name>
</gene>
<reference evidence="2 3" key="1">
    <citation type="submission" date="2022-02" db="EMBL/GenBank/DDBJ databases">
        <title>Paenibacillus sp. MBLB1776 Whole Genome Shotgun Sequencing.</title>
        <authorList>
            <person name="Hwang C.Y."/>
            <person name="Cho E.-S."/>
            <person name="Seo M.-J."/>
        </authorList>
    </citation>
    <scope>NUCLEOTIDE SEQUENCE [LARGE SCALE GENOMIC DNA]</scope>
    <source>
        <strain evidence="2 3">MBLB1776</strain>
    </source>
</reference>
<keyword evidence="3" id="KW-1185">Reference proteome</keyword>
<evidence type="ECO:0000256" key="1">
    <source>
        <dbReference type="SAM" id="Phobius"/>
    </source>
</evidence>
<dbReference type="Proteomes" id="UP001305702">
    <property type="component" value="Chromosome"/>
</dbReference>
<dbReference type="RefSeq" id="WP_315604669.1">
    <property type="nucleotide sequence ID" value="NZ_CP130318.1"/>
</dbReference>
<proteinExistence type="predicted"/>
<protein>
    <submittedName>
        <fullName evidence="2">Uncharacterized protein</fullName>
    </submittedName>
</protein>
<dbReference type="KEGG" id="paun:MJA45_25290"/>
<keyword evidence="1" id="KW-0472">Membrane</keyword>
<dbReference type="AlphaFoldDB" id="A0AA96LCY7"/>
<sequence>MNRYTFHIVTSVVTLLIPVVGVIYGYWDQHRPRLGPVGDGHIAGPSPIQWMVLGCAFLTGILNLALAIHRYRSYRNQASPENREGPLSLPDEE</sequence>
<feature type="transmembrane region" description="Helical" evidence="1">
    <location>
        <begin position="47"/>
        <end position="68"/>
    </location>
</feature>
<accession>A0AA96LCY7</accession>